<protein>
    <submittedName>
        <fullName evidence="2">Uncharacterized protein</fullName>
    </submittedName>
</protein>
<feature type="transmembrane region" description="Helical" evidence="1">
    <location>
        <begin position="153"/>
        <end position="179"/>
    </location>
</feature>
<proteinExistence type="predicted"/>
<keyword evidence="1" id="KW-1133">Transmembrane helix</keyword>
<feature type="transmembrane region" description="Helical" evidence="1">
    <location>
        <begin position="60"/>
        <end position="78"/>
    </location>
</feature>
<evidence type="ECO:0000313" key="2">
    <source>
        <dbReference type="EMBL" id="VFK26976.1"/>
    </source>
</evidence>
<evidence type="ECO:0000256" key="1">
    <source>
        <dbReference type="SAM" id="Phobius"/>
    </source>
</evidence>
<evidence type="ECO:0000313" key="3">
    <source>
        <dbReference type="EMBL" id="VFK31235.1"/>
    </source>
</evidence>
<dbReference type="EMBL" id="CAADFQ010000021">
    <property type="protein sequence ID" value="VFK31235.1"/>
    <property type="molecule type" value="Genomic_DNA"/>
</dbReference>
<feature type="transmembrane region" description="Helical" evidence="1">
    <location>
        <begin position="200"/>
        <end position="223"/>
    </location>
</feature>
<dbReference type="EMBL" id="CAADGH010000021">
    <property type="protein sequence ID" value="VFK75409.1"/>
    <property type="molecule type" value="Genomic_DNA"/>
</dbReference>
<feature type="transmembrane region" description="Helical" evidence="1">
    <location>
        <begin position="123"/>
        <end position="141"/>
    </location>
</feature>
<keyword evidence="1" id="KW-0472">Membrane</keyword>
<reference evidence="2" key="1">
    <citation type="submission" date="2019-02" db="EMBL/GenBank/DDBJ databases">
        <authorList>
            <person name="Gruber-Vodicka R. H."/>
            <person name="Seah K. B. B."/>
        </authorList>
    </citation>
    <scope>NUCLEOTIDE SEQUENCE</scope>
    <source>
        <strain evidence="2">BECK_BZ197</strain>
        <strain evidence="4">BECK_BZ198</strain>
        <strain evidence="3">BECK_BZ199</strain>
    </source>
</reference>
<name>A0A450XCI3_9GAMM</name>
<keyword evidence="1" id="KW-0812">Transmembrane</keyword>
<feature type="transmembrane region" description="Helical" evidence="1">
    <location>
        <begin position="235"/>
        <end position="257"/>
    </location>
</feature>
<sequence length="319" mass="35957">MHNYLKDDNVAQDTESLSINVFAGHIWMPVLIVFIFFLAIFSLGLVGLEVNSLKEAIEHRWASLWSLSISFSIISLIWSVCNSYKIIKNHSEYIKAGYVIFFLIILLFSSICISTCYIEYQNWLVGCKEFFFAGATAMALLEDNINKSMMPTISMVVPIIEILAIVAILLIAVAVSLLTMDPRDSEDMIRQKSTEAYNSLYSSTILLTAGVLELYCLFSWASVCGTEADKYIRDSIVITAGLFFTLMLGAAYIPLFIRRNEMLRNRLIKKGFRSRKEIDDWYAVNLLKRKAGTDFFSISAFLLPVIAGTLANVLSGYIN</sequence>
<accession>A0A450XCI3</accession>
<feature type="transmembrane region" description="Helical" evidence="1">
    <location>
        <begin position="295"/>
        <end position="318"/>
    </location>
</feature>
<dbReference type="AlphaFoldDB" id="A0A450XCI3"/>
<gene>
    <name evidence="2" type="ORF">BECKMB1821G_GA0114241_102443</name>
    <name evidence="4" type="ORF">BECKMB1821H_GA0114242_102143</name>
    <name evidence="3" type="ORF">BECKMB1821I_GA0114274_102142</name>
</gene>
<feature type="transmembrane region" description="Helical" evidence="1">
    <location>
        <begin position="26"/>
        <end position="48"/>
    </location>
</feature>
<evidence type="ECO:0000313" key="4">
    <source>
        <dbReference type="EMBL" id="VFK75409.1"/>
    </source>
</evidence>
<dbReference type="EMBL" id="CAADFO010000024">
    <property type="protein sequence ID" value="VFK26976.1"/>
    <property type="molecule type" value="Genomic_DNA"/>
</dbReference>
<organism evidence="2">
    <name type="scientific">Candidatus Kentrum sp. MB</name>
    <dbReference type="NCBI Taxonomy" id="2138164"/>
    <lineage>
        <taxon>Bacteria</taxon>
        <taxon>Pseudomonadati</taxon>
        <taxon>Pseudomonadota</taxon>
        <taxon>Gammaproteobacteria</taxon>
        <taxon>Candidatus Kentrum</taxon>
    </lineage>
</organism>
<feature type="transmembrane region" description="Helical" evidence="1">
    <location>
        <begin position="98"/>
        <end position="118"/>
    </location>
</feature>